<proteinExistence type="predicted"/>
<keyword evidence="2" id="KW-1185">Reference proteome</keyword>
<comment type="caution">
    <text evidence="1">The sequence shown here is derived from an EMBL/GenBank/DDBJ whole genome shotgun (WGS) entry which is preliminary data.</text>
</comment>
<dbReference type="AlphaFoldDB" id="A0A2A7V038"/>
<accession>A0A2A7V038</accession>
<evidence type="ECO:0000313" key="2">
    <source>
        <dbReference type="Proteomes" id="UP000220246"/>
    </source>
</evidence>
<sequence>MTGVDWQYQGQPLKLPQLDAVLARLAAADTLSGDEDDLSPPHERMAALWRGWADLAATRNISLPWAALAAASRPDCAQGGTAGGAWAFMSPCHWTAGADQIRMDNPADLQLDEADSRALLALLSPWLAEDGFHLHYERPDRWLVHGPALQALQSAALDRVLLRDVRHWQPDAGQNRTLQRLHSEVQMLLYTHAFNDRRAERGQLPVNAFWLYGAGALPASRAPVTSPNPEVWEQLRVPALTGSHDSWLQAWADLDAGPMADLLHHLHSGGTATLALCGERSARSFTTGPRSLGQRIQSILKPQRFSSVREAL</sequence>
<evidence type="ECO:0000313" key="1">
    <source>
        <dbReference type="EMBL" id="PEH90920.1"/>
    </source>
</evidence>
<gene>
    <name evidence="1" type="ORF">CRM82_07130</name>
</gene>
<dbReference type="OrthoDB" id="5295974at2"/>
<reference evidence="2" key="1">
    <citation type="submission" date="2017-09" db="EMBL/GenBank/DDBJ databases">
        <title>FDA dAtabase for Regulatory Grade micrObial Sequences (FDA-ARGOS): Supporting development and validation of Infectious Disease Dx tests.</title>
        <authorList>
            <person name="Minogue T."/>
            <person name="Wolcott M."/>
            <person name="Wasieloski L."/>
            <person name="Aguilar W."/>
            <person name="Moore D."/>
            <person name="Tallon L."/>
            <person name="Sadzewicz L."/>
            <person name="Ott S."/>
            <person name="Zhao X."/>
            <person name="Nagaraj S."/>
            <person name="Vavikolanu K."/>
            <person name="Aluvathingal J."/>
            <person name="Nadendla S."/>
            <person name="Sichtig H."/>
        </authorList>
    </citation>
    <scope>NUCLEOTIDE SEQUENCE [LARGE SCALE GENOMIC DNA]</scope>
    <source>
        <strain evidence="2">FDAARGOS_394</strain>
    </source>
</reference>
<protein>
    <submittedName>
        <fullName evidence="1">Phosphoglycerate mutase</fullName>
    </submittedName>
</protein>
<name>A0A2A7V038_COMTR</name>
<dbReference type="EMBL" id="PDEA01000001">
    <property type="protein sequence ID" value="PEH90920.1"/>
    <property type="molecule type" value="Genomic_DNA"/>
</dbReference>
<dbReference type="STRING" id="1219032.GCA_001515545_04185"/>
<organism evidence="1 2">
    <name type="scientific">Comamonas terrigena</name>
    <dbReference type="NCBI Taxonomy" id="32013"/>
    <lineage>
        <taxon>Bacteria</taxon>
        <taxon>Pseudomonadati</taxon>
        <taxon>Pseudomonadota</taxon>
        <taxon>Betaproteobacteria</taxon>
        <taxon>Burkholderiales</taxon>
        <taxon>Comamonadaceae</taxon>
        <taxon>Comamonas</taxon>
    </lineage>
</organism>
<dbReference type="Proteomes" id="UP000220246">
    <property type="component" value="Unassembled WGS sequence"/>
</dbReference>